<evidence type="ECO:0000313" key="3">
    <source>
        <dbReference type="Proteomes" id="UP000325122"/>
    </source>
</evidence>
<dbReference type="CDD" id="cd07316">
    <property type="entry name" value="terB_like_DjlA"/>
    <property type="match status" value="1"/>
</dbReference>
<dbReference type="Pfam" id="PF05099">
    <property type="entry name" value="TerB"/>
    <property type="match status" value="1"/>
</dbReference>
<dbReference type="Pfam" id="PF00226">
    <property type="entry name" value="DnaJ"/>
    <property type="match status" value="1"/>
</dbReference>
<protein>
    <submittedName>
        <fullName evidence="2">DnaJ domain-containing protein</fullName>
    </submittedName>
</protein>
<dbReference type="PROSITE" id="PS50076">
    <property type="entry name" value="DNAJ_2"/>
    <property type="match status" value="1"/>
</dbReference>
<dbReference type="PRINTS" id="PR00625">
    <property type="entry name" value="JDOMAIN"/>
</dbReference>
<dbReference type="Proteomes" id="UP000325122">
    <property type="component" value="Unassembled WGS sequence"/>
</dbReference>
<dbReference type="InterPro" id="IPR029024">
    <property type="entry name" value="TerB-like"/>
</dbReference>
<keyword evidence="3" id="KW-1185">Reference proteome</keyword>
<dbReference type="SMART" id="SM00271">
    <property type="entry name" value="DnaJ"/>
    <property type="match status" value="1"/>
</dbReference>
<dbReference type="InterPro" id="IPR001623">
    <property type="entry name" value="DnaJ_domain"/>
</dbReference>
<dbReference type="SUPFAM" id="SSF158682">
    <property type="entry name" value="TerB-like"/>
    <property type="match status" value="1"/>
</dbReference>
<proteinExistence type="predicted"/>
<gene>
    <name evidence="2" type="ORF">F1654_04855</name>
</gene>
<reference evidence="2 3" key="1">
    <citation type="submission" date="2019-09" db="EMBL/GenBank/DDBJ databases">
        <authorList>
            <person name="Kevbrin V."/>
            <person name="Grouzdev D.S."/>
        </authorList>
    </citation>
    <scope>NUCLEOTIDE SEQUENCE [LARGE SCALE GENOMIC DNA]</scope>
    <source>
        <strain evidence="2 3">G-192</strain>
    </source>
</reference>
<dbReference type="RefSeq" id="WP_150022343.1">
    <property type="nucleotide sequence ID" value="NZ_VWOJ01000001.1"/>
</dbReference>
<feature type="domain" description="J" evidence="1">
    <location>
        <begin position="161"/>
        <end position="236"/>
    </location>
</feature>
<dbReference type="Gene3D" id="1.10.287.110">
    <property type="entry name" value="DnaJ domain"/>
    <property type="match status" value="1"/>
</dbReference>
<dbReference type="InterPro" id="IPR050817">
    <property type="entry name" value="DjlA_DnaK_co-chaperone"/>
</dbReference>
<name>A0A5M6ZSL1_9PROT</name>
<dbReference type="InterPro" id="IPR007791">
    <property type="entry name" value="DjlA_N"/>
</dbReference>
<evidence type="ECO:0000259" key="1">
    <source>
        <dbReference type="PROSITE" id="PS50076"/>
    </source>
</evidence>
<dbReference type="AlphaFoldDB" id="A0A5M6ZSL1"/>
<dbReference type="PANTHER" id="PTHR24074">
    <property type="entry name" value="CO-CHAPERONE PROTEIN DJLA"/>
    <property type="match status" value="1"/>
</dbReference>
<dbReference type="SUPFAM" id="SSF46565">
    <property type="entry name" value="Chaperone J-domain"/>
    <property type="match status" value="1"/>
</dbReference>
<dbReference type="CDD" id="cd06257">
    <property type="entry name" value="DnaJ"/>
    <property type="match status" value="1"/>
</dbReference>
<accession>A0A5M6ZSL1</accession>
<organism evidence="2 3">
    <name type="scientific">Alkalicaulis satelles</name>
    <dbReference type="NCBI Taxonomy" id="2609175"/>
    <lineage>
        <taxon>Bacteria</taxon>
        <taxon>Pseudomonadati</taxon>
        <taxon>Pseudomonadota</taxon>
        <taxon>Alphaproteobacteria</taxon>
        <taxon>Maricaulales</taxon>
        <taxon>Maricaulaceae</taxon>
        <taxon>Alkalicaulis</taxon>
    </lineage>
</organism>
<evidence type="ECO:0000313" key="2">
    <source>
        <dbReference type="EMBL" id="KAA5805311.1"/>
    </source>
</evidence>
<dbReference type="InterPro" id="IPR036869">
    <property type="entry name" value="J_dom_sf"/>
</dbReference>
<dbReference type="EMBL" id="VWOJ01000001">
    <property type="protein sequence ID" value="KAA5805311.1"/>
    <property type="molecule type" value="Genomic_DNA"/>
</dbReference>
<dbReference type="Gene3D" id="1.10.3680.10">
    <property type="entry name" value="TerB-like"/>
    <property type="match status" value="1"/>
</dbReference>
<comment type="caution">
    <text evidence="2">The sequence shown here is derived from an EMBL/GenBank/DDBJ whole genome shotgun (WGS) entry which is preliminary data.</text>
</comment>
<sequence>MNFWRKLAALLTGSPDPFACAEEDCPPGRRVDDAEFAMALIGLGAKMAKADGEVSAEETAAFAQVFRAPPGFEAPLARAYNLAKQTTLGFEGYARRLARRMRHHPAVLEDVLDGLFHIAKADGRVTPDEEAYLATVAEIFGFGAQDFERIKYAHIAPPENDPYVILGVSRSASDAEIKSAYRAIAARNHPDRLIARGAPAELQRIADEKMAVINAAYDAVMQARGLRPRRLESQPA</sequence>